<keyword evidence="4" id="KW-1185">Reference proteome</keyword>
<gene>
    <name evidence="3" type="ORF">DUNSADRAFT_4801</name>
</gene>
<keyword evidence="2" id="KW-1133">Transmembrane helix</keyword>
<dbReference type="Proteomes" id="UP000815325">
    <property type="component" value="Unassembled WGS sequence"/>
</dbReference>
<evidence type="ECO:0000256" key="2">
    <source>
        <dbReference type="SAM" id="Phobius"/>
    </source>
</evidence>
<feature type="transmembrane region" description="Helical" evidence="2">
    <location>
        <begin position="133"/>
        <end position="156"/>
    </location>
</feature>
<feature type="region of interest" description="Disordered" evidence="1">
    <location>
        <begin position="1"/>
        <end position="29"/>
    </location>
</feature>
<protein>
    <submittedName>
        <fullName evidence="3">Uncharacterized protein</fullName>
    </submittedName>
</protein>
<keyword evidence="2" id="KW-0812">Transmembrane</keyword>
<dbReference type="EMBL" id="MU069627">
    <property type="protein sequence ID" value="KAF5837124.1"/>
    <property type="molecule type" value="Genomic_DNA"/>
</dbReference>
<sequence length="217" mass="24276">MESDRLLSDSSPTGPQSPHSLPSPHTKSRGCCGCIKQCICLIKETAITLYHAFGDPRTGWGAKIILGLVYEDAKHKAKSTSFSLTPIKKHWRLALCVYVFWTMQFVIMAKVLPHPLHVMGFEKASVWVSQHRVLLTAIFLGLFNLKCLIVVVVITWRSLRQRKEAHQALEASLIYSSSPDMRGKVDTVRADSNNNNSSEVILKRAEGQTVINVDAQY</sequence>
<name>A0ABQ7GR99_DUNSA</name>
<reference evidence="3" key="1">
    <citation type="submission" date="2017-08" db="EMBL/GenBank/DDBJ databases">
        <authorList>
            <person name="Polle J.E."/>
            <person name="Barry K."/>
            <person name="Cushman J."/>
            <person name="Schmutz J."/>
            <person name="Tran D."/>
            <person name="Hathwaick L.T."/>
            <person name="Yim W.C."/>
            <person name="Jenkins J."/>
            <person name="Mckie-Krisberg Z.M."/>
            <person name="Prochnik S."/>
            <person name="Lindquist E."/>
            <person name="Dockter R.B."/>
            <person name="Adam C."/>
            <person name="Molina H."/>
            <person name="Bunkerborg J."/>
            <person name="Jin E."/>
            <person name="Buchheim M."/>
            <person name="Magnuson J."/>
        </authorList>
    </citation>
    <scope>NUCLEOTIDE SEQUENCE</scope>
    <source>
        <strain evidence="3">CCAP 19/18</strain>
    </source>
</reference>
<feature type="compositionally biased region" description="Polar residues" evidence="1">
    <location>
        <begin position="8"/>
        <end position="25"/>
    </location>
</feature>
<keyword evidence="2" id="KW-0472">Membrane</keyword>
<comment type="caution">
    <text evidence="3">The sequence shown here is derived from an EMBL/GenBank/DDBJ whole genome shotgun (WGS) entry which is preliminary data.</text>
</comment>
<accession>A0ABQ7GR99</accession>
<feature type="transmembrane region" description="Helical" evidence="2">
    <location>
        <begin position="93"/>
        <end position="113"/>
    </location>
</feature>
<proteinExistence type="predicted"/>
<organism evidence="3 4">
    <name type="scientific">Dunaliella salina</name>
    <name type="common">Green alga</name>
    <name type="synonym">Protococcus salinus</name>
    <dbReference type="NCBI Taxonomy" id="3046"/>
    <lineage>
        <taxon>Eukaryota</taxon>
        <taxon>Viridiplantae</taxon>
        <taxon>Chlorophyta</taxon>
        <taxon>core chlorophytes</taxon>
        <taxon>Chlorophyceae</taxon>
        <taxon>CS clade</taxon>
        <taxon>Chlamydomonadales</taxon>
        <taxon>Dunaliellaceae</taxon>
        <taxon>Dunaliella</taxon>
    </lineage>
</organism>
<evidence type="ECO:0000313" key="3">
    <source>
        <dbReference type="EMBL" id="KAF5837124.1"/>
    </source>
</evidence>
<evidence type="ECO:0000256" key="1">
    <source>
        <dbReference type="SAM" id="MobiDB-lite"/>
    </source>
</evidence>
<evidence type="ECO:0000313" key="4">
    <source>
        <dbReference type="Proteomes" id="UP000815325"/>
    </source>
</evidence>